<gene>
    <name evidence="2" type="ORF">FOZ63_005921</name>
</gene>
<comment type="caution">
    <text evidence="2">The sequence shown here is derived from an EMBL/GenBank/DDBJ whole genome shotgun (WGS) entry which is preliminary data.</text>
</comment>
<evidence type="ECO:0000313" key="3">
    <source>
        <dbReference type="Proteomes" id="UP000553632"/>
    </source>
</evidence>
<protein>
    <submittedName>
        <fullName evidence="2">Uncharacterized protein</fullName>
    </submittedName>
</protein>
<name>A0A7J6TSH0_PEROL</name>
<organism evidence="2 3">
    <name type="scientific">Perkinsus olseni</name>
    <name type="common">Perkinsus atlanticus</name>
    <dbReference type="NCBI Taxonomy" id="32597"/>
    <lineage>
        <taxon>Eukaryota</taxon>
        <taxon>Sar</taxon>
        <taxon>Alveolata</taxon>
        <taxon>Perkinsozoa</taxon>
        <taxon>Perkinsea</taxon>
        <taxon>Perkinsida</taxon>
        <taxon>Perkinsidae</taxon>
        <taxon>Perkinsus</taxon>
    </lineage>
</organism>
<sequence>MSTAKSAIITIAAAMVVNLTPLGEALEAAASVNPLNLNDDFPPLLDVSLRNDGGGVTCHYSNEKTMEKAPKSWKFRLQRDRVAETDFITCPRRRGIYFNFRSDFSFDSNVPKRIYYDFPQLNYREADQIYKFEDPPEPTGLDPLRNVSASACSHVLESVSSAAKELEKPAGSSGEWMPQDTLFSMADGMNTLREMREACSAAIKIIRNQYPTFTDVCEEYFRVTNGTIETTIKKTRRKEWRFTTTANVNQFSRISGQGVFGAFLNKFGF</sequence>
<dbReference type="AlphaFoldDB" id="A0A7J6TSH0"/>
<feature type="chain" id="PRO_5029734924" evidence="1">
    <location>
        <begin position="26"/>
        <end position="269"/>
    </location>
</feature>
<keyword evidence="1" id="KW-0732">Signal</keyword>
<feature type="signal peptide" evidence="1">
    <location>
        <begin position="1"/>
        <end position="25"/>
    </location>
</feature>
<dbReference type="Proteomes" id="UP000553632">
    <property type="component" value="Unassembled WGS sequence"/>
</dbReference>
<keyword evidence="3" id="KW-1185">Reference proteome</keyword>
<accession>A0A7J6TSH0</accession>
<evidence type="ECO:0000313" key="2">
    <source>
        <dbReference type="EMBL" id="KAF4747552.1"/>
    </source>
</evidence>
<proteinExistence type="predicted"/>
<reference evidence="2 3" key="1">
    <citation type="submission" date="2020-04" db="EMBL/GenBank/DDBJ databases">
        <title>Perkinsus olseni comparative genomics.</title>
        <authorList>
            <person name="Bogema D.R."/>
        </authorList>
    </citation>
    <scope>NUCLEOTIDE SEQUENCE [LARGE SCALE GENOMIC DNA]</scope>
    <source>
        <strain evidence="2 3">ATCC PRA-207</strain>
    </source>
</reference>
<evidence type="ECO:0000256" key="1">
    <source>
        <dbReference type="SAM" id="SignalP"/>
    </source>
</evidence>
<dbReference type="EMBL" id="JABANO010009044">
    <property type="protein sequence ID" value="KAF4747552.1"/>
    <property type="molecule type" value="Genomic_DNA"/>
</dbReference>